<feature type="compositionally biased region" description="Basic and acidic residues" evidence="1">
    <location>
        <begin position="33"/>
        <end position="45"/>
    </location>
</feature>
<dbReference type="AlphaFoldDB" id="A0A556TJA7"/>
<sequence>MCHMPPVPMKSTLAGVYCLAPAAYSQPPIWHKTPGDRATNKREGMEMDDLPDNGSASLKQLDEGTEKIHAVSLAAQVVLMLWGKVTSTEGNLFHATDHCYRLACSREILAAMAYFEPSSPQNRHTHALSPISTPTFLLPHPTAAEAQWSETALKISFSQLLKEL</sequence>
<proteinExistence type="predicted"/>
<gene>
    <name evidence="2" type="ORF">Baya_0799</name>
</gene>
<organism evidence="2 3">
    <name type="scientific">Bagarius yarrelli</name>
    <name type="common">Goonch</name>
    <name type="synonym">Bagrus yarrelli</name>
    <dbReference type="NCBI Taxonomy" id="175774"/>
    <lineage>
        <taxon>Eukaryota</taxon>
        <taxon>Metazoa</taxon>
        <taxon>Chordata</taxon>
        <taxon>Craniata</taxon>
        <taxon>Vertebrata</taxon>
        <taxon>Euteleostomi</taxon>
        <taxon>Actinopterygii</taxon>
        <taxon>Neopterygii</taxon>
        <taxon>Teleostei</taxon>
        <taxon>Ostariophysi</taxon>
        <taxon>Siluriformes</taxon>
        <taxon>Sisoridae</taxon>
        <taxon>Sisorinae</taxon>
        <taxon>Bagarius</taxon>
    </lineage>
</organism>
<feature type="region of interest" description="Disordered" evidence="1">
    <location>
        <begin position="30"/>
        <end position="55"/>
    </location>
</feature>
<name>A0A556TJA7_BAGYA</name>
<keyword evidence="3" id="KW-1185">Reference proteome</keyword>
<dbReference type="Proteomes" id="UP000319801">
    <property type="component" value="Unassembled WGS sequence"/>
</dbReference>
<accession>A0A556TJA7</accession>
<reference evidence="2 3" key="1">
    <citation type="journal article" date="2019" name="Genome Biol. Evol.">
        <title>Whole-Genome Sequencing of the Giant Devil Catfish, Bagarius yarrelli.</title>
        <authorList>
            <person name="Jiang W."/>
            <person name="Lv Y."/>
            <person name="Cheng L."/>
            <person name="Yang K."/>
            <person name="Chao B."/>
            <person name="Wang X."/>
            <person name="Li Y."/>
            <person name="Pan X."/>
            <person name="You X."/>
            <person name="Zhang Y."/>
            <person name="Yang J."/>
            <person name="Li J."/>
            <person name="Zhang X."/>
            <person name="Liu S."/>
            <person name="Sun C."/>
            <person name="Yang J."/>
            <person name="Shi Q."/>
        </authorList>
    </citation>
    <scope>NUCLEOTIDE SEQUENCE [LARGE SCALE GENOMIC DNA]</scope>
    <source>
        <strain evidence="2">JWS20170419001</strain>
        <tissue evidence="2">Muscle</tissue>
    </source>
</reference>
<evidence type="ECO:0000256" key="1">
    <source>
        <dbReference type="SAM" id="MobiDB-lite"/>
    </source>
</evidence>
<evidence type="ECO:0000313" key="2">
    <source>
        <dbReference type="EMBL" id="TSK14816.1"/>
    </source>
</evidence>
<protein>
    <submittedName>
        <fullName evidence="2">Uncharacterized protein</fullName>
    </submittedName>
</protein>
<dbReference type="EMBL" id="VCAZ01000002">
    <property type="protein sequence ID" value="TSK14816.1"/>
    <property type="molecule type" value="Genomic_DNA"/>
</dbReference>
<comment type="caution">
    <text evidence="2">The sequence shown here is derived from an EMBL/GenBank/DDBJ whole genome shotgun (WGS) entry which is preliminary data.</text>
</comment>
<evidence type="ECO:0000313" key="3">
    <source>
        <dbReference type="Proteomes" id="UP000319801"/>
    </source>
</evidence>